<evidence type="ECO:0000313" key="1">
    <source>
        <dbReference type="EMBL" id="ALU43605.1"/>
    </source>
</evidence>
<dbReference type="AlphaFoldDB" id="A0A0U3HKU8"/>
<gene>
    <name evidence="1" type="ORF">AT705_11975</name>
</gene>
<protein>
    <submittedName>
        <fullName evidence="1">Uncharacterized protein</fullName>
    </submittedName>
</protein>
<evidence type="ECO:0000313" key="2">
    <source>
        <dbReference type="Proteomes" id="UP000069015"/>
    </source>
</evidence>
<proteinExistence type="predicted"/>
<dbReference type="KEGG" id="prr:AT705_11975"/>
<reference evidence="1 2" key="1">
    <citation type="submission" date="2015-12" db="EMBL/GenBank/DDBJ databases">
        <title>Complete genome sequence of Pseudoalteromonas rubra SCSIO 6842, harboring a conjugative plasmid.</title>
        <authorList>
            <person name="Li B."/>
            <person name="Wang X."/>
        </authorList>
    </citation>
    <scope>NUCLEOTIDE SEQUENCE [LARGE SCALE GENOMIC DNA]</scope>
    <source>
        <strain evidence="1 2">SCSIO 6842</strain>
    </source>
</reference>
<name>A0A0U3HKU8_9GAMM</name>
<sequence length="66" mass="7174">MSALVLENNRDHALMYLAAHTAGDSHAILFNTEIALADGPSWCDCHRVTLLGLFPLSFAVPAFLPH</sequence>
<dbReference type="EMBL" id="CP013611">
    <property type="protein sequence ID" value="ALU43605.1"/>
    <property type="molecule type" value="Genomic_DNA"/>
</dbReference>
<organism evidence="1 2">
    <name type="scientific">Pseudoalteromonas rubra</name>
    <dbReference type="NCBI Taxonomy" id="43658"/>
    <lineage>
        <taxon>Bacteria</taxon>
        <taxon>Pseudomonadati</taxon>
        <taxon>Pseudomonadota</taxon>
        <taxon>Gammaproteobacteria</taxon>
        <taxon>Alteromonadales</taxon>
        <taxon>Pseudoalteromonadaceae</taxon>
        <taxon>Pseudoalteromonas</taxon>
    </lineage>
</organism>
<dbReference type="Proteomes" id="UP000069015">
    <property type="component" value="Chromosome 1"/>
</dbReference>
<accession>A0A0U3HKU8</accession>